<dbReference type="EMBL" id="HBGA01044156">
    <property type="protein sequence ID" value="CAD9004960.1"/>
    <property type="molecule type" value="Transcribed_RNA"/>
</dbReference>
<dbReference type="GO" id="GO:0008270">
    <property type="term" value="F:zinc ion binding"/>
    <property type="evidence" value="ECO:0007669"/>
    <property type="project" value="UniProtKB-KW"/>
</dbReference>
<keyword evidence="1" id="KW-0479">Metal-binding</keyword>
<accession>A0A7S1I901</accession>
<keyword evidence="3" id="KW-0862">Zinc</keyword>
<evidence type="ECO:0000256" key="1">
    <source>
        <dbReference type="ARBA" id="ARBA00022723"/>
    </source>
</evidence>
<proteinExistence type="predicted"/>
<organism evidence="7">
    <name type="scientific">Eutreptiella gymnastica</name>
    <dbReference type="NCBI Taxonomy" id="73025"/>
    <lineage>
        <taxon>Eukaryota</taxon>
        <taxon>Discoba</taxon>
        <taxon>Euglenozoa</taxon>
        <taxon>Euglenida</taxon>
        <taxon>Spirocuta</taxon>
        <taxon>Euglenophyceae</taxon>
        <taxon>Eutreptiales</taxon>
        <taxon>Eutreptiaceae</taxon>
        <taxon>Eutreptiella</taxon>
    </lineage>
</organism>
<feature type="domain" description="RanBP2-type" evidence="6">
    <location>
        <begin position="32"/>
        <end position="62"/>
    </location>
</feature>
<dbReference type="AlphaFoldDB" id="A0A7S1I901"/>
<feature type="region of interest" description="Disordered" evidence="5">
    <location>
        <begin position="180"/>
        <end position="201"/>
    </location>
</feature>
<evidence type="ECO:0000256" key="2">
    <source>
        <dbReference type="ARBA" id="ARBA00022771"/>
    </source>
</evidence>
<dbReference type="Gene3D" id="4.10.1060.10">
    <property type="entry name" value="Zinc finger, RanBP2-type"/>
    <property type="match status" value="1"/>
</dbReference>
<feature type="compositionally biased region" description="Low complexity" evidence="5">
    <location>
        <begin position="277"/>
        <end position="292"/>
    </location>
</feature>
<name>A0A7S1I901_9EUGL</name>
<dbReference type="SMART" id="SM00547">
    <property type="entry name" value="ZnF_RBZ"/>
    <property type="match status" value="2"/>
</dbReference>
<evidence type="ECO:0000313" key="7">
    <source>
        <dbReference type="EMBL" id="CAD9004960.1"/>
    </source>
</evidence>
<keyword evidence="2 4" id="KW-0863">Zinc-finger</keyword>
<feature type="region of interest" description="Disordered" evidence="5">
    <location>
        <begin position="270"/>
        <end position="295"/>
    </location>
</feature>
<feature type="domain" description="RanBP2-type" evidence="6">
    <location>
        <begin position="1"/>
        <end position="30"/>
    </location>
</feature>
<gene>
    <name evidence="7" type="ORF">EGYM00392_LOCUS16047</name>
</gene>
<dbReference type="SUPFAM" id="SSF90209">
    <property type="entry name" value="Ran binding protein zinc finger-like"/>
    <property type="match status" value="2"/>
</dbReference>
<reference evidence="7" key="1">
    <citation type="submission" date="2021-01" db="EMBL/GenBank/DDBJ databases">
        <authorList>
            <person name="Corre E."/>
            <person name="Pelletier E."/>
            <person name="Niang G."/>
            <person name="Scheremetjew M."/>
            <person name="Finn R."/>
            <person name="Kale V."/>
            <person name="Holt S."/>
            <person name="Cochrane G."/>
            <person name="Meng A."/>
            <person name="Brown T."/>
            <person name="Cohen L."/>
        </authorList>
    </citation>
    <scope>NUCLEOTIDE SEQUENCE</scope>
    <source>
        <strain evidence="7">NIES-381</strain>
    </source>
</reference>
<feature type="region of interest" description="Disordered" evidence="5">
    <location>
        <begin position="316"/>
        <end position="335"/>
    </location>
</feature>
<feature type="compositionally biased region" description="Polar residues" evidence="5">
    <location>
        <begin position="189"/>
        <end position="199"/>
    </location>
</feature>
<evidence type="ECO:0000259" key="6">
    <source>
        <dbReference type="PROSITE" id="PS50199"/>
    </source>
</evidence>
<dbReference type="PROSITE" id="PS01358">
    <property type="entry name" value="ZF_RANBP2_1"/>
    <property type="match status" value="2"/>
</dbReference>
<sequence>MAESWECSNCTFTNPGDTKDCQVCSTRKNIAKTRATWTCEECTFANELTSDVCYICQRPRIQSKVATDLHTTSRRLSRNDLSQVIMESLDGSAKEPLASSVPKSRGARESLRLTEVERMLSAPDPGSNTSRRTSGAASWDQIHLHFGNGSSPRVSPVFATQFEGFQFPGNRSAEEMRRSSVATARKPSITPSAGVNSDSGMRRASVPAALLESGVDLAELQRWRDEDRLARQQATRPRPPSPIHMTPDERKMQVEMLAYYKARKDLQNLTGTTSPWATSQATSPQSTTTESTNQRTRSLSAYVDADILMNKQLRMAERRDRRASTGRRSSAVSSEIHRLMSLTKQNEQQLEQMRMVQAAIMAQQEELKRHADLFRKELVVGLTGMVSSAPAPVAPICETQTQTDAPAVISPKKPTVQELKVQYVKTVAKALPTVPPLALNPLTLPCPPPQTVPQPVQAS</sequence>
<evidence type="ECO:0000256" key="3">
    <source>
        <dbReference type="ARBA" id="ARBA00022833"/>
    </source>
</evidence>
<dbReference type="InterPro" id="IPR036443">
    <property type="entry name" value="Znf_RanBP2_sf"/>
</dbReference>
<dbReference type="Pfam" id="PF00641">
    <property type="entry name" value="Zn_ribbon_RanBP"/>
    <property type="match status" value="1"/>
</dbReference>
<feature type="region of interest" description="Disordered" evidence="5">
    <location>
        <begin position="92"/>
        <end position="111"/>
    </location>
</feature>
<evidence type="ECO:0000256" key="4">
    <source>
        <dbReference type="PROSITE-ProRule" id="PRU00322"/>
    </source>
</evidence>
<protein>
    <recommendedName>
        <fullName evidence="6">RanBP2-type domain-containing protein</fullName>
    </recommendedName>
</protein>
<dbReference type="PROSITE" id="PS50199">
    <property type="entry name" value="ZF_RANBP2_2"/>
    <property type="match status" value="2"/>
</dbReference>
<dbReference type="InterPro" id="IPR001876">
    <property type="entry name" value="Znf_RanBP2"/>
</dbReference>
<evidence type="ECO:0000256" key="5">
    <source>
        <dbReference type="SAM" id="MobiDB-lite"/>
    </source>
</evidence>